<evidence type="ECO:0000256" key="1">
    <source>
        <dbReference type="SAM" id="Phobius"/>
    </source>
</evidence>
<accession>A0ABX3PJ93</accession>
<dbReference type="RefSeq" id="WP_081173058.1">
    <property type="nucleotide sequence ID" value="NZ_MSPX01000001.1"/>
</dbReference>
<organism evidence="2 3">
    <name type="scientific">Xaviernesmea rhizosphaerae</name>
    <dbReference type="NCBI Taxonomy" id="1672749"/>
    <lineage>
        <taxon>Bacteria</taxon>
        <taxon>Pseudomonadati</taxon>
        <taxon>Pseudomonadota</taxon>
        <taxon>Alphaproteobacteria</taxon>
        <taxon>Hyphomicrobiales</taxon>
        <taxon>Rhizobiaceae</taxon>
        <taxon>Rhizobium/Agrobacterium group</taxon>
        <taxon>Xaviernesmea</taxon>
    </lineage>
</organism>
<proteinExistence type="predicted"/>
<evidence type="ECO:0000313" key="3">
    <source>
        <dbReference type="Proteomes" id="UP000192652"/>
    </source>
</evidence>
<gene>
    <name evidence="2" type="ORF">BTR14_01170</name>
</gene>
<evidence type="ECO:0000313" key="2">
    <source>
        <dbReference type="EMBL" id="OQP88112.1"/>
    </source>
</evidence>
<dbReference type="Proteomes" id="UP000192652">
    <property type="component" value="Unassembled WGS sequence"/>
</dbReference>
<keyword evidence="1" id="KW-1133">Transmembrane helix</keyword>
<reference evidence="2 3" key="1">
    <citation type="journal article" date="2017" name="Antonie Van Leeuwenhoek">
        <title>Rhizobium rhizosphaerae sp. nov., a novel species isolated from rice rhizosphere.</title>
        <authorList>
            <person name="Zhao J.J."/>
            <person name="Zhang J."/>
            <person name="Zhang R.J."/>
            <person name="Zhang C.W."/>
            <person name="Yin H.Q."/>
            <person name="Zhang X.X."/>
        </authorList>
    </citation>
    <scope>NUCLEOTIDE SEQUENCE [LARGE SCALE GENOMIC DNA]</scope>
    <source>
        <strain evidence="2 3">RD15</strain>
    </source>
</reference>
<sequence length="61" mass="6564">MKSMQPVAPGGIEGNMKQTSMPVGMIFFGCLIAVICTLAIVPHRPLVTARLPDQPLMMPAR</sequence>
<keyword evidence="1" id="KW-0812">Transmembrane</keyword>
<protein>
    <submittedName>
        <fullName evidence="2">Uncharacterized protein</fullName>
    </submittedName>
</protein>
<name>A0ABX3PJ93_9HYPH</name>
<feature type="transmembrane region" description="Helical" evidence="1">
    <location>
        <begin position="20"/>
        <end position="41"/>
    </location>
</feature>
<dbReference type="PROSITE" id="PS51257">
    <property type="entry name" value="PROKAR_LIPOPROTEIN"/>
    <property type="match status" value="1"/>
</dbReference>
<dbReference type="EMBL" id="MSPX01000001">
    <property type="protein sequence ID" value="OQP88112.1"/>
    <property type="molecule type" value="Genomic_DNA"/>
</dbReference>
<keyword evidence="1" id="KW-0472">Membrane</keyword>
<comment type="caution">
    <text evidence="2">The sequence shown here is derived from an EMBL/GenBank/DDBJ whole genome shotgun (WGS) entry which is preliminary data.</text>
</comment>
<keyword evidence="3" id="KW-1185">Reference proteome</keyword>